<dbReference type="AlphaFoldDB" id="A0A059EZA2"/>
<dbReference type="VEuPathDB" id="MicrosporidiaDB:H312_02399"/>
<evidence type="ECO:0000313" key="2">
    <source>
        <dbReference type="Proteomes" id="UP000030655"/>
    </source>
</evidence>
<organism evidence="1 2">
    <name type="scientific">Anncaliia algerae PRA339</name>
    <dbReference type="NCBI Taxonomy" id="1288291"/>
    <lineage>
        <taxon>Eukaryota</taxon>
        <taxon>Fungi</taxon>
        <taxon>Fungi incertae sedis</taxon>
        <taxon>Microsporidia</taxon>
        <taxon>Tubulinosematoidea</taxon>
        <taxon>Tubulinosematidae</taxon>
        <taxon>Anncaliia</taxon>
    </lineage>
</organism>
<keyword evidence="2" id="KW-1185">Reference proteome</keyword>
<gene>
    <name evidence="1" type="ORF">H312_02399</name>
</gene>
<reference evidence="2" key="1">
    <citation type="submission" date="2013-02" db="EMBL/GenBank/DDBJ databases">
        <authorList>
            <consortium name="The Broad Institute Genome Sequencing Platform"/>
            <person name="Cuomo C."/>
            <person name="Becnel J."/>
            <person name="Sanscrainte N."/>
            <person name="Walker B."/>
            <person name="Young S.K."/>
            <person name="Zeng Q."/>
            <person name="Gargeya S."/>
            <person name="Fitzgerald M."/>
            <person name="Haas B."/>
            <person name="Abouelleil A."/>
            <person name="Alvarado L."/>
            <person name="Arachchi H.M."/>
            <person name="Berlin A.M."/>
            <person name="Chapman S.B."/>
            <person name="Dewar J."/>
            <person name="Goldberg J."/>
            <person name="Griggs A."/>
            <person name="Gujja S."/>
            <person name="Hansen M."/>
            <person name="Howarth C."/>
            <person name="Imamovic A."/>
            <person name="Larimer J."/>
            <person name="McCowan C."/>
            <person name="Murphy C."/>
            <person name="Neiman D."/>
            <person name="Pearson M."/>
            <person name="Priest M."/>
            <person name="Roberts A."/>
            <person name="Saif S."/>
            <person name="Shea T."/>
            <person name="Sisk P."/>
            <person name="Sykes S."/>
            <person name="Wortman J."/>
            <person name="Nusbaum C."/>
            <person name="Birren B."/>
        </authorList>
    </citation>
    <scope>NUCLEOTIDE SEQUENCE [LARGE SCALE GENOMIC DNA]</scope>
    <source>
        <strain evidence="2">PRA339</strain>
    </source>
</reference>
<evidence type="ECO:0000313" key="1">
    <source>
        <dbReference type="EMBL" id="KCZ80192.1"/>
    </source>
</evidence>
<dbReference type="EMBL" id="KK365196">
    <property type="protein sequence ID" value="KCZ80192.1"/>
    <property type="molecule type" value="Genomic_DNA"/>
</dbReference>
<proteinExistence type="predicted"/>
<reference evidence="1 2" key="2">
    <citation type="submission" date="2014-03" db="EMBL/GenBank/DDBJ databases">
        <title>The Genome Sequence of Anncaliia algerae insect isolate PRA339.</title>
        <authorList>
            <consortium name="The Broad Institute Genome Sequencing Platform"/>
            <consortium name="The Broad Institute Genome Sequencing Center for Infectious Disease"/>
            <person name="Cuomo C."/>
            <person name="Becnel J."/>
            <person name="Sanscrainte N."/>
            <person name="Walker B."/>
            <person name="Young S.K."/>
            <person name="Zeng Q."/>
            <person name="Gargeya S."/>
            <person name="Fitzgerald M."/>
            <person name="Haas B."/>
            <person name="Abouelleil A."/>
            <person name="Alvarado L."/>
            <person name="Arachchi H.M."/>
            <person name="Berlin A.M."/>
            <person name="Chapman S.B."/>
            <person name="Dewar J."/>
            <person name="Goldberg J."/>
            <person name="Griggs A."/>
            <person name="Gujja S."/>
            <person name="Hansen M."/>
            <person name="Howarth C."/>
            <person name="Imamovic A."/>
            <person name="Larimer J."/>
            <person name="McCowan C."/>
            <person name="Murphy C."/>
            <person name="Neiman D."/>
            <person name="Pearson M."/>
            <person name="Priest M."/>
            <person name="Roberts A."/>
            <person name="Saif S."/>
            <person name="Shea T."/>
            <person name="Sisk P."/>
            <person name="Sykes S."/>
            <person name="Wortman J."/>
            <person name="Nusbaum C."/>
            <person name="Birren B."/>
        </authorList>
    </citation>
    <scope>NUCLEOTIDE SEQUENCE [LARGE SCALE GENOMIC DNA]</scope>
    <source>
        <strain evidence="1 2">PRA339</strain>
    </source>
</reference>
<protein>
    <submittedName>
        <fullName evidence="1">Uncharacterized protein</fullName>
    </submittedName>
</protein>
<sequence>MILGSYRGCTMHKLENKIMYTLKSALNLNHHSNSEAIQYLTSTEELHARLRRLCNNLIKKTLLNDNNSILKESILGFNDRKRYQKRKELAKILNMNEANEDSKTTFIRLKRGKLVLKRIENNKNIKFLLDYYTNNI</sequence>
<dbReference type="Proteomes" id="UP000030655">
    <property type="component" value="Unassembled WGS sequence"/>
</dbReference>
<name>A0A059EZA2_9MICR</name>
<accession>A0A059EZA2</accession>
<dbReference type="HOGENOM" id="CLU_1874934_0_0_1"/>